<keyword evidence="13" id="KW-1185">Reference proteome</keyword>
<feature type="transmembrane region" description="Helical" evidence="10">
    <location>
        <begin position="153"/>
        <end position="178"/>
    </location>
</feature>
<feature type="transmembrane region" description="Helical" evidence="10">
    <location>
        <begin position="184"/>
        <end position="212"/>
    </location>
</feature>
<evidence type="ECO:0000256" key="9">
    <source>
        <dbReference type="ARBA" id="ARBA00023136"/>
    </source>
</evidence>
<sequence length="309" mass="32048">MATKYAFAQGLKELRFLFCQTSEQSAATRTFLTKTYPTMKKHNPNTPILIREASGIEPKVYARFDFGKEKVLSLKGLDDKAIETILLNQKLAFLKALQAMDGFGQQFGPQIGGVVKTIHGFGQGVIHAVGSRVGGAVIKVKHWVRKHPRRTGVIVACSAVACIAVALIAIALFAIALIAAALVFIALAFIALIVVALITVPPIGIALTPLAVGAAGLTVSGVAAVFTAIIAQAGIGIVAASSACAILYSAITSGTGVAIINGIVGGIVAVATFVIAAIRIVKVVLKDDLEGTSDNGKDEGEEGADNHEH</sequence>
<comment type="function">
    <text evidence="1">Accessory subunit of the mitochondrial membrane respiratory chain NADH dehydrogenase (Complex I), that is believed not to be involved in catalysis. Complex I functions in the transfer of electrons from NADH to the respiratory chain. The immediate electron acceptor for the enzyme is believed to be ubiquinone.</text>
</comment>
<keyword evidence="4" id="KW-0813">Transport</keyword>
<dbReference type="Pfam" id="PF05047">
    <property type="entry name" value="L51_S25_CI-B8"/>
    <property type="match status" value="1"/>
</dbReference>
<proteinExistence type="inferred from homology"/>
<evidence type="ECO:0000256" key="1">
    <source>
        <dbReference type="ARBA" id="ARBA00003195"/>
    </source>
</evidence>
<keyword evidence="10" id="KW-1133">Transmembrane helix</keyword>
<accession>A0A9P9IEH0</accession>
<keyword evidence="5" id="KW-0679">Respiratory chain</keyword>
<feature type="transmembrane region" description="Helical" evidence="10">
    <location>
        <begin position="224"/>
        <end position="251"/>
    </location>
</feature>
<dbReference type="AlphaFoldDB" id="A0A9P9IEH0"/>
<reference evidence="12" key="1">
    <citation type="journal article" date="2021" name="Nat. Commun.">
        <title>Genetic determinants of endophytism in the Arabidopsis root mycobiome.</title>
        <authorList>
            <person name="Mesny F."/>
            <person name="Miyauchi S."/>
            <person name="Thiergart T."/>
            <person name="Pickel B."/>
            <person name="Atanasova L."/>
            <person name="Karlsson M."/>
            <person name="Huettel B."/>
            <person name="Barry K.W."/>
            <person name="Haridas S."/>
            <person name="Chen C."/>
            <person name="Bauer D."/>
            <person name="Andreopoulos W."/>
            <person name="Pangilinan J."/>
            <person name="LaButti K."/>
            <person name="Riley R."/>
            <person name="Lipzen A."/>
            <person name="Clum A."/>
            <person name="Drula E."/>
            <person name="Henrissat B."/>
            <person name="Kohler A."/>
            <person name="Grigoriev I.V."/>
            <person name="Martin F.M."/>
            <person name="Hacquard S."/>
        </authorList>
    </citation>
    <scope>NUCLEOTIDE SEQUENCE</scope>
    <source>
        <strain evidence="12">MPI-CAGE-CH-0243</strain>
    </source>
</reference>
<evidence type="ECO:0000256" key="5">
    <source>
        <dbReference type="ARBA" id="ARBA00022660"/>
    </source>
</evidence>
<keyword evidence="9 10" id="KW-0472">Membrane</keyword>
<dbReference type="InterPro" id="IPR016464">
    <property type="entry name" value="NADH_Ub_cplx-1_asu_su-2"/>
</dbReference>
<evidence type="ECO:0000256" key="7">
    <source>
        <dbReference type="ARBA" id="ARBA00022982"/>
    </source>
</evidence>
<dbReference type="EMBL" id="JAGMWT010000014">
    <property type="protein sequence ID" value="KAH7116867.1"/>
    <property type="molecule type" value="Genomic_DNA"/>
</dbReference>
<comment type="subcellular location">
    <subcellularLocation>
        <location evidence="2">Mitochondrion inner membrane</location>
        <topology evidence="2">Peripheral membrane protein</topology>
        <orientation evidence="2">Matrix side</orientation>
    </subcellularLocation>
</comment>
<dbReference type="InterPro" id="IPR007741">
    <property type="entry name" value="Ribosomal_mL43/mS25/NADH_DH"/>
</dbReference>
<comment type="caution">
    <text evidence="12">The sequence shown here is derived from an EMBL/GenBank/DDBJ whole genome shotgun (WGS) entry which is preliminary data.</text>
</comment>
<dbReference type="FunFam" id="3.40.30.10:FF:000219">
    <property type="entry name" value="NADH-ubiquinone oxidoreductase 10.5 kDa subunit"/>
    <property type="match status" value="1"/>
</dbReference>
<dbReference type="SMART" id="SM00916">
    <property type="entry name" value="L51_S25_CI-B8"/>
    <property type="match status" value="1"/>
</dbReference>
<evidence type="ECO:0000259" key="11">
    <source>
        <dbReference type="SMART" id="SM00916"/>
    </source>
</evidence>
<keyword evidence="6" id="KW-0999">Mitochondrion inner membrane</keyword>
<protein>
    <recommendedName>
        <fullName evidence="11">Ribosomal protein/NADH dehydrogenase domain-containing protein</fullName>
    </recommendedName>
</protein>
<evidence type="ECO:0000256" key="6">
    <source>
        <dbReference type="ARBA" id="ARBA00022792"/>
    </source>
</evidence>
<dbReference type="OrthoDB" id="10250268at2759"/>
<evidence type="ECO:0000313" key="12">
    <source>
        <dbReference type="EMBL" id="KAH7116867.1"/>
    </source>
</evidence>
<dbReference type="Gene3D" id="3.40.30.10">
    <property type="entry name" value="Glutaredoxin"/>
    <property type="match status" value="1"/>
</dbReference>
<dbReference type="PANTHER" id="PTHR12878">
    <property type="entry name" value="NADH-UBIQUINONE OXIDOREDUCTASE B8 SUBUNIT"/>
    <property type="match status" value="1"/>
</dbReference>
<dbReference type="InterPro" id="IPR036249">
    <property type="entry name" value="Thioredoxin-like_sf"/>
</dbReference>
<evidence type="ECO:0000256" key="2">
    <source>
        <dbReference type="ARBA" id="ARBA00004443"/>
    </source>
</evidence>
<dbReference type="PANTHER" id="PTHR12878:SF0">
    <property type="entry name" value="NADH DEHYDROGENASE [UBIQUINONE] 1 ALPHA SUBCOMPLEX SUBUNIT 2"/>
    <property type="match status" value="1"/>
</dbReference>
<gene>
    <name evidence="12" type="ORF">B0J11DRAFT_617970</name>
</gene>
<evidence type="ECO:0000313" key="13">
    <source>
        <dbReference type="Proteomes" id="UP000700596"/>
    </source>
</evidence>
<dbReference type="GO" id="GO:0005743">
    <property type="term" value="C:mitochondrial inner membrane"/>
    <property type="evidence" value="ECO:0007669"/>
    <property type="project" value="UniProtKB-SubCell"/>
</dbReference>
<organism evidence="12 13">
    <name type="scientific">Dendryphion nanum</name>
    <dbReference type="NCBI Taxonomy" id="256645"/>
    <lineage>
        <taxon>Eukaryota</taxon>
        <taxon>Fungi</taxon>
        <taxon>Dikarya</taxon>
        <taxon>Ascomycota</taxon>
        <taxon>Pezizomycotina</taxon>
        <taxon>Dothideomycetes</taxon>
        <taxon>Pleosporomycetidae</taxon>
        <taxon>Pleosporales</taxon>
        <taxon>Torulaceae</taxon>
        <taxon>Dendryphion</taxon>
    </lineage>
</organism>
<feature type="domain" description="Ribosomal protein/NADH dehydrogenase" evidence="11">
    <location>
        <begin position="20"/>
        <end position="93"/>
    </location>
</feature>
<evidence type="ECO:0000256" key="4">
    <source>
        <dbReference type="ARBA" id="ARBA00022448"/>
    </source>
</evidence>
<dbReference type="SUPFAM" id="SSF52833">
    <property type="entry name" value="Thioredoxin-like"/>
    <property type="match status" value="1"/>
</dbReference>
<keyword evidence="7" id="KW-0249">Electron transport</keyword>
<comment type="similarity">
    <text evidence="3">Belongs to the complex I NDUFA2 subunit family.</text>
</comment>
<keyword evidence="10" id="KW-0812">Transmembrane</keyword>
<feature type="transmembrane region" description="Helical" evidence="10">
    <location>
        <begin position="257"/>
        <end position="278"/>
    </location>
</feature>
<keyword evidence="8" id="KW-0496">Mitochondrion</keyword>
<dbReference type="Proteomes" id="UP000700596">
    <property type="component" value="Unassembled WGS sequence"/>
</dbReference>
<name>A0A9P9IEH0_9PLEO</name>
<evidence type="ECO:0000256" key="3">
    <source>
        <dbReference type="ARBA" id="ARBA00008939"/>
    </source>
</evidence>
<evidence type="ECO:0000256" key="8">
    <source>
        <dbReference type="ARBA" id="ARBA00023128"/>
    </source>
</evidence>
<evidence type="ECO:0000256" key="10">
    <source>
        <dbReference type="SAM" id="Phobius"/>
    </source>
</evidence>